<dbReference type="InterPro" id="IPR002925">
    <property type="entry name" value="Dienelactn_hydro"/>
</dbReference>
<comment type="caution">
    <text evidence="2">The sequence shown here is derived from an EMBL/GenBank/DDBJ whole genome shotgun (WGS) entry which is preliminary data.</text>
</comment>
<dbReference type="GO" id="GO:0016787">
    <property type="term" value="F:hydrolase activity"/>
    <property type="evidence" value="ECO:0007669"/>
    <property type="project" value="InterPro"/>
</dbReference>
<dbReference type="Pfam" id="PF01738">
    <property type="entry name" value="DLH"/>
    <property type="match status" value="1"/>
</dbReference>
<dbReference type="AlphaFoldDB" id="A0A4S4LB11"/>
<proteinExistence type="predicted"/>
<name>A0A4S4LB11_9AGAM</name>
<dbReference type="PANTHER" id="PTHR17630:SF44">
    <property type="entry name" value="PROTEIN AIM2"/>
    <property type="match status" value="1"/>
</dbReference>
<feature type="domain" description="Dienelactone hydrolase" evidence="1">
    <location>
        <begin position="27"/>
        <end position="263"/>
    </location>
</feature>
<dbReference type="OrthoDB" id="10019231at2759"/>
<organism evidence="2 3">
    <name type="scientific">Phellinidium pouzarii</name>
    <dbReference type="NCBI Taxonomy" id="167371"/>
    <lineage>
        <taxon>Eukaryota</taxon>
        <taxon>Fungi</taxon>
        <taxon>Dikarya</taxon>
        <taxon>Basidiomycota</taxon>
        <taxon>Agaricomycotina</taxon>
        <taxon>Agaricomycetes</taxon>
        <taxon>Hymenochaetales</taxon>
        <taxon>Hymenochaetaceae</taxon>
        <taxon>Phellinidium</taxon>
    </lineage>
</organism>
<dbReference type="PANTHER" id="PTHR17630">
    <property type="entry name" value="DIENELACTONE HYDROLASE"/>
    <property type="match status" value="1"/>
</dbReference>
<evidence type="ECO:0000313" key="3">
    <source>
        <dbReference type="Proteomes" id="UP000308199"/>
    </source>
</evidence>
<protein>
    <recommendedName>
        <fullName evidence="1">Dienelactone hydrolase domain-containing protein</fullName>
    </recommendedName>
</protein>
<dbReference type="SUPFAM" id="SSF53474">
    <property type="entry name" value="alpha/beta-Hydrolases"/>
    <property type="match status" value="1"/>
</dbReference>
<dbReference type="Gene3D" id="3.40.50.1820">
    <property type="entry name" value="alpha/beta hydrolase"/>
    <property type="match status" value="1"/>
</dbReference>
<reference evidence="2 3" key="1">
    <citation type="submission" date="2019-02" db="EMBL/GenBank/DDBJ databases">
        <title>Genome sequencing of the rare red list fungi Phellinidium pouzarii.</title>
        <authorList>
            <person name="Buettner E."/>
            <person name="Kellner H."/>
        </authorList>
    </citation>
    <scope>NUCLEOTIDE SEQUENCE [LARGE SCALE GENOMIC DNA]</scope>
    <source>
        <strain evidence="2 3">DSM 108285</strain>
    </source>
</reference>
<evidence type="ECO:0000259" key="1">
    <source>
        <dbReference type="Pfam" id="PF01738"/>
    </source>
</evidence>
<dbReference type="EMBL" id="SGPK01000083">
    <property type="protein sequence ID" value="THH08892.1"/>
    <property type="molecule type" value="Genomic_DNA"/>
</dbReference>
<accession>A0A4S4LB11</accession>
<dbReference type="InterPro" id="IPR029058">
    <property type="entry name" value="AB_hydrolase_fold"/>
</dbReference>
<gene>
    <name evidence="2" type="ORF">EW145_g2391</name>
</gene>
<sequence length="266" mass="29637">MSFPLCEHCTAGYVLPGTPKGTMQDGAYFASGADANRAIVLLTDAFGLDLVNSKILADQLADTVGCDVWVPDQFGGYPLLKVEELDHIMPKRPGEKMPFTAKLSLIWTLLKHLTGFISNRPSVVDSRVKTFTMKLKSEKKYEKIGTVGYCWGGSTGIRLASTDIFDSAVIAHPGRCTTDQIRAMKIPTSWLCAEEDRSFDPLRAEAEAIFAARKEKSDFIDYEFRDYKGTVHGFAVRPELSIPEAKEGFEKSFEATVQWFKKTLWS</sequence>
<evidence type="ECO:0000313" key="2">
    <source>
        <dbReference type="EMBL" id="THH08892.1"/>
    </source>
</evidence>
<keyword evidence="3" id="KW-1185">Reference proteome</keyword>
<dbReference type="Proteomes" id="UP000308199">
    <property type="component" value="Unassembled WGS sequence"/>
</dbReference>